<dbReference type="Gene3D" id="3.40.50.1000">
    <property type="entry name" value="HAD superfamily/HAD-like"/>
    <property type="match status" value="2"/>
</dbReference>
<dbReference type="AlphaFoldDB" id="A0A1I5XUK0"/>
<accession>A0A1I5XUK0</accession>
<dbReference type="RefSeq" id="WP_093536181.1">
    <property type="nucleotide sequence ID" value="NZ_FOXU01000002.1"/>
</dbReference>
<proteinExistence type="predicted"/>
<dbReference type="InterPro" id="IPR006380">
    <property type="entry name" value="SPP-like_dom"/>
</dbReference>
<organism evidence="2 3">
    <name type="scientific">Psychrobacillus psychrotolerans</name>
    <dbReference type="NCBI Taxonomy" id="126156"/>
    <lineage>
        <taxon>Bacteria</taxon>
        <taxon>Bacillati</taxon>
        <taxon>Bacillota</taxon>
        <taxon>Bacilli</taxon>
        <taxon>Bacillales</taxon>
        <taxon>Bacillaceae</taxon>
        <taxon>Psychrobacillus</taxon>
    </lineage>
</organism>
<evidence type="ECO:0000313" key="3">
    <source>
        <dbReference type="Proteomes" id="UP000198734"/>
    </source>
</evidence>
<dbReference type="OrthoDB" id="1666512at2"/>
<dbReference type="Proteomes" id="UP000198734">
    <property type="component" value="Unassembled WGS sequence"/>
</dbReference>
<evidence type="ECO:0000259" key="1">
    <source>
        <dbReference type="Pfam" id="PF05116"/>
    </source>
</evidence>
<dbReference type="EMBL" id="FOXU01000002">
    <property type="protein sequence ID" value="SFQ35560.1"/>
    <property type="molecule type" value="Genomic_DNA"/>
</dbReference>
<feature type="domain" description="Sucrose phosphatase-like" evidence="1">
    <location>
        <begin position="4"/>
        <end position="227"/>
    </location>
</feature>
<dbReference type="PIRSF" id="PIRSF030802">
    <property type="entry name" value="UCP030802"/>
    <property type="match status" value="1"/>
</dbReference>
<gene>
    <name evidence="2" type="ORF">SAMN05421670_1720</name>
</gene>
<sequence length="268" mass="30223">MTILFASDLDRTLIYSKNSRGQEVSEQDFTAVEWVEEKATAFMTNKGLQLFKDISPSITFLPVTTRTAEQYNRITGLFHTVEKPKYAIVSNGAVILEDGKPLKEWSDKVIAQMQHNRTSIEDVLPQLDTYTKNKFVLKVMQAESWFVYLIIDEQAFSIEDFESLSQIFYQQGFTLSHQGRKVYIMPTCINKSTALQFVKERIAAKTVIAAGDSMLDFDMVLNADYGFIPSHGEAIHKGGHLPSHVSITNHAGVLAGEEILKKVSDYLL</sequence>
<evidence type="ECO:0000313" key="2">
    <source>
        <dbReference type="EMBL" id="SFQ35560.1"/>
    </source>
</evidence>
<dbReference type="InterPro" id="IPR023214">
    <property type="entry name" value="HAD_sf"/>
</dbReference>
<dbReference type="InterPro" id="IPR024197">
    <property type="entry name" value="TPP-like"/>
</dbReference>
<dbReference type="GO" id="GO:0003824">
    <property type="term" value="F:catalytic activity"/>
    <property type="evidence" value="ECO:0007669"/>
    <property type="project" value="UniProtKB-ARBA"/>
</dbReference>
<dbReference type="SUPFAM" id="SSF56784">
    <property type="entry name" value="HAD-like"/>
    <property type="match status" value="1"/>
</dbReference>
<dbReference type="Pfam" id="PF05116">
    <property type="entry name" value="S6PP"/>
    <property type="match status" value="1"/>
</dbReference>
<dbReference type="STRING" id="126156.SAMN05421670_1720"/>
<keyword evidence="3" id="KW-1185">Reference proteome</keyword>
<protein>
    <submittedName>
        <fullName evidence="2">Hydroxymethylpyrimidine pyrophosphatase</fullName>
    </submittedName>
</protein>
<name>A0A1I5XUK0_9BACI</name>
<reference evidence="3" key="1">
    <citation type="submission" date="2016-10" db="EMBL/GenBank/DDBJ databases">
        <authorList>
            <person name="Varghese N."/>
            <person name="Submissions S."/>
        </authorList>
    </citation>
    <scope>NUCLEOTIDE SEQUENCE [LARGE SCALE GENOMIC DNA]</scope>
    <source>
        <strain evidence="3">DSM 11706</strain>
    </source>
</reference>
<dbReference type="InterPro" id="IPR036412">
    <property type="entry name" value="HAD-like_sf"/>
</dbReference>